<evidence type="ECO:0000256" key="1">
    <source>
        <dbReference type="SAM" id="MobiDB-lite"/>
    </source>
</evidence>
<evidence type="ECO:0000313" key="3">
    <source>
        <dbReference type="Proteomes" id="UP001162060"/>
    </source>
</evidence>
<feature type="region of interest" description="Disordered" evidence="1">
    <location>
        <begin position="51"/>
        <end position="110"/>
    </location>
</feature>
<sequence>MKKFDAGSIDYLCQVEELANFFQVVEVDSSAGKTLGREVVAIANYFTQRKKTRTSPNCKKQGHLKKSAAPRGRRRRTKTKTKKGYCWQRTKAEKMRAPTDSLTAAPAATS</sequence>
<dbReference type="EMBL" id="CAKLBY020000169">
    <property type="protein sequence ID" value="CAK7930834.1"/>
    <property type="molecule type" value="Genomic_DNA"/>
</dbReference>
<reference evidence="2" key="1">
    <citation type="submission" date="2024-01" db="EMBL/GenBank/DDBJ databases">
        <authorList>
            <person name="Webb A."/>
        </authorList>
    </citation>
    <scope>NUCLEOTIDE SEQUENCE</scope>
    <source>
        <strain evidence="2">Pm1</strain>
    </source>
</reference>
<dbReference type="AlphaFoldDB" id="A0AAV1U898"/>
<gene>
    <name evidence="2" type="ORF">PM001_LOCUS15984</name>
</gene>
<proteinExistence type="predicted"/>
<accession>A0AAV1U898</accession>
<feature type="compositionally biased region" description="Basic residues" evidence="1">
    <location>
        <begin position="60"/>
        <end position="83"/>
    </location>
</feature>
<comment type="caution">
    <text evidence="2">The sequence shown here is derived from an EMBL/GenBank/DDBJ whole genome shotgun (WGS) entry which is preliminary data.</text>
</comment>
<organism evidence="2 3">
    <name type="scientific">Peronospora matthiolae</name>
    <dbReference type="NCBI Taxonomy" id="2874970"/>
    <lineage>
        <taxon>Eukaryota</taxon>
        <taxon>Sar</taxon>
        <taxon>Stramenopiles</taxon>
        <taxon>Oomycota</taxon>
        <taxon>Peronosporomycetes</taxon>
        <taxon>Peronosporales</taxon>
        <taxon>Peronosporaceae</taxon>
        <taxon>Peronospora</taxon>
    </lineage>
</organism>
<name>A0AAV1U898_9STRA</name>
<dbReference type="Proteomes" id="UP001162060">
    <property type="component" value="Unassembled WGS sequence"/>
</dbReference>
<evidence type="ECO:0000313" key="2">
    <source>
        <dbReference type="EMBL" id="CAK7930834.1"/>
    </source>
</evidence>
<protein>
    <submittedName>
        <fullName evidence="2">Uncharacterized protein</fullName>
    </submittedName>
</protein>